<dbReference type="Pfam" id="PF00642">
    <property type="entry name" value="zf-CCCH"/>
    <property type="match status" value="1"/>
</dbReference>
<dbReference type="SMART" id="SM00356">
    <property type="entry name" value="ZnF_C3H1"/>
    <property type="match status" value="2"/>
</dbReference>
<evidence type="ECO:0000256" key="9">
    <source>
        <dbReference type="ARBA" id="ARBA00023187"/>
    </source>
</evidence>
<evidence type="ECO:0000259" key="13">
    <source>
        <dbReference type="PROSITE" id="PS50102"/>
    </source>
</evidence>
<keyword evidence="10" id="KW-0539">Nucleus</keyword>
<feature type="domain" description="C3H1-type" evidence="14">
    <location>
        <begin position="149"/>
        <end position="176"/>
    </location>
</feature>
<dbReference type="PRINTS" id="PR01848">
    <property type="entry name" value="U2AUXFACTOR"/>
</dbReference>
<evidence type="ECO:0000256" key="1">
    <source>
        <dbReference type="ARBA" id="ARBA00004123"/>
    </source>
</evidence>
<reference evidence="15 16" key="1">
    <citation type="journal article" date="2011" name="Proc. Natl. Acad. Sci. U.S.A.">
        <title>Comparative genomics of xylose-fermenting fungi for enhanced biofuel production.</title>
        <authorList>
            <person name="Wohlbach D.J."/>
            <person name="Kuo A."/>
            <person name="Sato T.K."/>
            <person name="Potts K.M."/>
            <person name="Salamov A.A."/>
            <person name="LaButti K.M."/>
            <person name="Sun H."/>
            <person name="Clum A."/>
            <person name="Pangilinan J.L."/>
            <person name="Lindquist E.A."/>
            <person name="Lucas S."/>
            <person name="Lapidus A."/>
            <person name="Jin M."/>
            <person name="Gunawan C."/>
            <person name="Balan V."/>
            <person name="Dale B.E."/>
            <person name="Jeffries T.W."/>
            <person name="Zinkel R."/>
            <person name="Barry K.W."/>
            <person name="Grigoriev I.V."/>
            <person name="Gasch A.P."/>
        </authorList>
    </citation>
    <scope>NUCLEOTIDE SEQUENCE [LARGE SCALE GENOMIC DNA]</scope>
    <source>
        <strain evidence="16">NRRL Y-27907 / 11-Y1</strain>
    </source>
</reference>
<protein>
    <submittedName>
        <fullName evidence="15">Uncharacterized protein</fullName>
    </submittedName>
</protein>
<dbReference type="InParanoid" id="G3AFT4"/>
<dbReference type="PROSITE" id="PS50102">
    <property type="entry name" value="RRM"/>
    <property type="match status" value="1"/>
</dbReference>
<dbReference type="InterPro" id="IPR009145">
    <property type="entry name" value="U2AF_small"/>
</dbReference>
<dbReference type="EMBL" id="GL996499">
    <property type="protein sequence ID" value="EGW35073.1"/>
    <property type="molecule type" value="Genomic_DNA"/>
</dbReference>
<evidence type="ECO:0000313" key="16">
    <source>
        <dbReference type="Proteomes" id="UP000000709"/>
    </source>
</evidence>
<keyword evidence="7 11" id="KW-0694">RNA-binding</keyword>
<dbReference type="GO" id="GO:0003677">
    <property type="term" value="F:DNA binding"/>
    <property type="evidence" value="ECO:0007669"/>
    <property type="project" value="UniProtKB-KW"/>
</dbReference>
<keyword evidence="8" id="KW-0238">DNA-binding</keyword>
<dbReference type="InterPro" id="IPR000504">
    <property type="entry name" value="RRM_dom"/>
</dbReference>
<gene>
    <name evidence="15" type="ORF">SPAPADRAFT_130696</name>
</gene>
<dbReference type="Pfam" id="PF00076">
    <property type="entry name" value="RRM_1"/>
    <property type="match status" value="1"/>
</dbReference>
<evidence type="ECO:0000256" key="7">
    <source>
        <dbReference type="ARBA" id="ARBA00022884"/>
    </source>
</evidence>
<dbReference type="HOGENOM" id="CLU_059852_3_1_1"/>
<comment type="subcellular location">
    <subcellularLocation>
        <location evidence="1">Nucleus</location>
    </subcellularLocation>
</comment>
<evidence type="ECO:0000256" key="10">
    <source>
        <dbReference type="ARBA" id="ARBA00023242"/>
    </source>
</evidence>
<dbReference type="RefSeq" id="XP_007372485.1">
    <property type="nucleotide sequence ID" value="XM_007372423.1"/>
</dbReference>
<proteinExistence type="predicted"/>
<dbReference type="InterPro" id="IPR012677">
    <property type="entry name" value="Nucleotide-bd_a/b_plait_sf"/>
</dbReference>
<feature type="domain" description="C3H1-type" evidence="14">
    <location>
        <begin position="13"/>
        <end position="41"/>
    </location>
</feature>
<keyword evidence="2" id="KW-0507">mRNA processing</keyword>
<dbReference type="AlphaFoldDB" id="G3AFT4"/>
<evidence type="ECO:0000259" key="14">
    <source>
        <dbReference type="PROSITE" id="PS50103"/>
    </source>
</evidence>
<sequence>MNRQYNNNNYQSRDNLVTCAFYNKIGACRHGEKCSKKHIKPTTSRTLLLSNLYQNPKLKTATTDDAEDELTPKQIQEIFDQFYRDIFVHFATTGEISQLVVCENENNHLNGNVYVRYKSETDASESMKQLNSEWFNGRPVHCELSPVDSFSEANCRAYETDVCSRGEHCNYMHVRKPTKKLADDLFKAQEKTRLLKRMQELIPKIKPEKEEHKNEVASLLSNPIAQHAVAEYQEKEPLESTTTSVVSQLFD</sequence>
<dbReference type="GeneID" id="18869517"/>
<evidence type="ECO:0000256" key="12">
    <source>
        <dbReference type="PROSITE-ProRule" id="PRU00723"/>
    </source>
</evidence>
<dbReference type="FunFam" id="3.30.70.330:FF:000122">
    <property type="entry name" value="Splicing factor U2AF small subunit"/>
    <property type="match status" value="1"/>
</dbReference>
<keyword evidence="16" id="KW-1185">Reference proteome</keyword>
<organism evidence="16">
    <name type="scientific">Spathaspora passalidarum (strain NRRL Y-27907 / 11-Y1)</name>
    <dbReference type="NCBI Taxonomy" id="619300"/>
    <lineage>
        <taxon>Eukaryota</taxon>
        <taxon>Fungi</taxon>
        <taxon>Dikarya</taxon>
        <taxon>Ascomycota</taxon>
        <taxon>Saccharomycotina</taxon>
        <taxon>Pichiomycetes</taxon>
        <taxon>Debaryomycetaceae</taxon>
        <taxon>Spathaspora</taxon>
    </lineage>
</organism>
<dbReference type="PROSITE" id="PS50103">
    <property type="entry name" value="ZF_C3H1"/>
    <property type="match status" value="2"/>
</dbReference>
<dbReference type="STRING" id="619300.G3AFT4"/>
<evidence type="ECO:0000313" key="15">
    <source>
        <dbReference type="EMBL" id="EGW35073.1"/>
    </source>
</evidence>
<feature type="zinc finger region" description="C3H1-type" evidence="12">
    <location>
        <begin position="149"/>
        <end position="176"/>
    </location>
</feature>
<keyword evidence="6 12" id="KW-0862">Zinc</keyword>
<dbReference type="InterPro" id="IPR003954">
    <property type="entry name" value="RRM_euk-type"/>
</dbReference>
<dbReference type="OrthoDB" id="423462at2759"/>
<keyword evidence="5 12" id="KW-0863">Zinc-finger</keyword>
<feature type="zinc finger region" description="C3H1-type" evidence="12">
    <location>
        <begin position="13"/>
        <end position="41"/>
    </location>
</feature>
<dbReference type="PANTHER" id="PTHR12620">
    <property type="entry name" value="U2 SNRNP AUXILIARY FACTOR, SMALL SUBUNIT"/>
    <property type="match status" value="1"/>
</dbReference>
<evidence type="ECO:0000256" key="11">
    <source>
        <dbReference type="PROSITE-ProRule" id="PRU00176"/>
    </source>
</evidence>
<dbReference type="KEGG" id="spaa:SPAPADRAFT_130696"/>
<dbReference type="SMART" id="SM00361">
    <property type="entry name" value="RRM_1"/>
    <property type="match status" value="1"/>
</dbReference>
<dbReference type="InterPro" id="IPR000571">
    <property type="entry name" value="Znf_CCCH"/>
</dbReference>
<accession>G3AFT4</accession>
<dbReference type="Gene3D" id="3.30.70.330">
    <property type="match status" value="1"/>
</dbReference>
<dbReference type="GO" id="GO:0000243">
    <property type="term" value="C:commitment complex"/>
    <property type="evidence" value="ECO:0007669"/>
    <property type="project" value="EnsemblFungi"/>
</dbReference>
<dbReference type="CDD" id="cd12287">
    <property type="entry name" value="RRM_U2AF35_like"/>
    <property type="match status" value="1"/>
</dbReference>
<dbReference type="Proteomes" id="UP000000709">
    <property type="component" value="Unassembled WGS sequence"/>
</dbReference>
<keyword evidence="4" id="KW-0677">Repeat</keyword>
<dbReference type="GO" id="GO:0071004">
    <property type="term" value="C:U2-type prespliceosome"/>
    <property type="evidence" value="ECO:0007669"/>
    <property type="project" value="EnsemblFungi"/>
</dbReference>
<feature type="domain" description="RRM" evidence="13">
    <location>
        <begin position="45"/>
        <end position="147"/>
    </location>
</feature>
<evidence type="ECO:0000256" key="5">
    <source>
        <dbReference type="ARBA" id="ARBA00022771"/>
    </source>
</evidence>
<dbReference type="GO" id="GO:0008270">
    <property type="term" value="F:zinc ion binding"/>
    <property type="evidence" value="ECO:0007669"/>
    <property type="project" value="UniProtKB-KW"/>
</dbReference>
<evidence type="ECO:0000256" key="3">
    <source>
        <dbReference type="ARBA" id="ARBA00022723"/>
    </source>
</evidence>
<name>G3AFT4_SPAPN</name>
<dbReference type="InterPro" id="IPR035979">
    <property type="entry name" value="RBD_domain_sf"/>
</dbReference>
<dbReference type="SUPFAM" id="SSF54928">
    <property type="entry name" value="RNA-binding domain, RBD"/>
    <property type="match status" value="1"/>
</dbReference>
<evidence type="ECO:0000256" key="6">
    <source>
        <dbReference type="ARBA" id="ARBA00022833"/>
    </source>
</evidence>
<dbReference type="GO" id="GO:0089701">
    <property type="term" value="C:U2AF complex"/>
    <property type="evidence" value="ECO:0007669"/>
    <property type="project" value="EnsemblFungi"/>
</dbReference>
<dbReference type="OMA" id="MIDTRQA"/>
<keyword evidence="3 12" id="KW-0479">Metal-binding</keyword>
<dbReference type="GO" id="GO:0045292">
    <property type="term" value="P:mRNA cis splicing, via spliceosome"/>
    <property type="evidence" value="ECO:0007669"/>
    <property type="project" value="EnsemblFungi"/>
</dbReference>
<dbReference type="eggNOG" id="KOG2202">
    <property type="taxonomic scope" value="Eukaryota"/>
</dbReference>
<evidence type="ECO:0000256" key="4">
    <source>
        <dbReference type="ARBA" id="ARBA00022737"/>
    </source>
</evidence>
<dbReference type="GO" id="GO:0003723">
    <property type="term" value="F:RNA binding"/>
    <property type="evidence" value="ECO:0007669"/>
    <property type="project" value="UniProtKB-UniRule"/>
</dbReference>
<keyword evidence="9" id="KW-0508">mRNA splicing</keyword>
<evidence type="ECO:0000256" key="8">
    <source>
        <dbReference type="ARBA" id="ARBA00023125"/>
    </source>
</evidence>
<evidence type="ECO:0000256" key="2">
    <source>
        <dbReference type="ARBA" id="ARBA00022664"/>
    </source>
</evidence>